<dbReference type="AlphaFoldDB" id="A0A2P4P007"/>
<evidence type="ECO:0000313" key="1">
    <source>
        <dbReference type="EMBL" id="POG58715.1"/>
    </source>
</evidence>
<organism evidence="1 2">
    <name type="scientific">Rhizophagus irregularis (strain DAOM 181602 / DAOM 197198 / MUCL 43194)</name>
    <name type="common">Arbuscular mycorrhizal fungus</name>
    <name type="synonym">Glomus intraradices</name>
    <dbReference type="NCBI Taxonomy" id="747089"/>
    <lineage>
        <taxon>Eukaryota</taxon>
        <taxon>Fungi</taxon>
        <taxon>Fungi incertae sedis</taxon>
        <taxon>Mucoromycota</taxon>
        <taxon>Glomeromycotina</taxon>
        <taxon>Glomeromycetes</taxon>
        <taxon>Glomerales</taxon>
        <taxon>Glomeraceae</taxon>
        <taxon>Rhizophagus</taxon>
    </lineage>
</organism>
<accession>A0A2P4P007</accession>
<sequence length="54" mass="5813">MFLYYTSSQAIIMCVAAKNGYDGNWNVFEGGKASASNAKNYAPIETTIVLNGNC</sequence>
<evidence type="ECO:0000313" key="2">
    <source>
        <dbReference type="Proteomes" id="UP000018888"/>
    </source>
</evidence>
<proteinExistence type="predicted"/>
<comment type="caution">
    <text evidence="1">The sequence shown here is derived from an EMBL/GenBank/DDBJ whole genome shotgun (WGS) entry which is preliminary data.</text>
</comment>
<name>A0A2P4P007_RHIID</name>
<reference evidence="1 2" key="2">
    <citation type="journal article" date="2018" name="New Phytol.">
        <title>High intraspecific genome diversity in the model arbuscular mycorrhizal symbiont Rhizophagus irregularis.</title>
        <authorList>
            <person name="Chen E.C.H."/>
            <person name="Morin E."/>
            <person name="Beaudet D."/>
            <person name="Noel J."/>
            <person name="Yildirir G."/>
            <person name="Ndikumana S."/>
            <person name="Charron P."/>
            <person name="St-Onge C."/>
            <person name="Giorgi J."/>
            <person name="Kruger M."/>
            <person name="Marton T."/>
            <person name="Ropars J."/>
            <person name="Grigoriev I.V."/>
            <person name="Hainaut M."/>
            <person name="Henrissat B."/>
            <person name="Roux C."/>
            <person name="Martin F."/>
            <person name="Corradi N."/>
        </authorList>
    </citation>
    <scope>NUCLEOTIDE SEQUENCE [LARGE SCALE GENOMIC DNA]</scope>
    <source>
        <strain evidence="1 2">DAOM 197198</strain>
    </source>
</reference>
<dbReference type="VEuPathDB" id="FungiDB:RhiirFUN_021180"/>
<protein>
    <submittedName>
        <fullName evidence="1">Uncharacterized protein</fullName>
    </submittedName>
</protein>
<gene>
    <name evidence="1" type="ORF">GLOIN_2v1789990</name>
</gene>
<reference evidence="1 2" key="1">
    <citation type="journal article" date="2013" name="Proc. Natl. Acad. Sci. U.S.A.">
        <title>Genome of an arbuscular mycorrhizal fungus provides insight into the oldest plant symbiosis.</title>
        <authorList>
            <person name="Tisserant E."/>
            <person name="Malbreil M."/>
            <person name="Kuo A."/>
            <person name="Kohler A."/>
            <person name="Symeonidi A."/>
            <person name="Balestrini R."/>
            <person name="Charron P."/>
            <person name="Duensing N."/>
            <person name="Frei Dit Frey N."/>
            <person name="Gianinazzi-Pearson V."/>
            <person name="Gilbert L.B."/>
            <person name="Handa Y."/>
            <person name="Herr J.R."/>
            <person name="Hijri M."/>
            <person name="Koul R."/>
            <person name="Kawaguchi M."/>
            <person name="Krajinski F."/>
            <person name="Lammers P.J."/>
            <person name="Masclaux F.G."/>
            <person name="Murat C."/>
            <person name="Morin E."/>
            <person name="Ndikumana S."/>
            <person name="Pagni M."/>
            <person name="Petitpierre D."/>
            <person name="Requena N."/>
            <person name="Rosikiewicz P."/>
            <person name="Riley R."/>
            <person name="Saito K."/>
            <person name="San Clemente H."/>
            <person name="Shapiro H."/>
            <person name="van Tuinen D."/>
            <person name="Becard G."/>
            <person name="Bonfante P."/>
            <person name="Paszkowski U."/>
            <person name="Shachar-Hill Y.Y."/>
            <person name="Tuskan G.A."/>
            <person name="Young P.W."/>
            <person name="Sanders I.R."/>
            <person name="Henrissat B."/>
            <person name="Rensing S.A."/>
            <person name="Grigoriev I.V."/>
            <person name="Corradi N."/>
            <person name="Roux C."/>
            <person name="Martin F."/>
        </authorList>
    </citation>
    <scope>NUCLEOTIDE SEQUENCE [LARGE SCALE GENOMIC DNA]</scope>
    <source>
        <strain evidence="1 2">DAOM 197198</strain>
    </source>
</reference>
<keyword evidence="2" id="KW-1185">Reference proteome</keyword>
<dbReference type="Proteomes" id="UP000018888">
    <property type="component" value="Unassembled WGS sequence"/>
</dbReference>
<dbReference type="EMBL" id="AUPC02000502">
    <property type="protein sequence ID" value="POG58715.1"/>
    <property type="molecule type" value="Genomic_DNA"/>
</dbReference>